<reference evidence="2" key="1">
    <citation type="journal article" date="2020" name="mSystems">
        <title>Genome- and Community-Level Interaction Insights into Carbon Utilization and Element Cycling Functions of Hydrothermarchaeota in Hydrothermal Sediment.</title>
        <authorList>
            <person name="Zhou Z."/>
            <person name="Liu Y."/>
            <person name="Xu W."/>
            <person name="Pan J."/>
            <person name="Luo Z.H."/>
            <person name="Li M."/>
        </authorList>
    </citation>
    <scope>NUCLEOTIDE SEQUENCE [LARGE SCALE GENOMIC DNA]</scope>
    <source>
        <strain evidence="2">SpSt-508</strain>
    </source>
</reference>
<dbReference type="EMBL" id="DSVQ01000009">
    <property type="protein sequence ID" value="HGT38453.1"/>
    <property type="molecule type" value="Genomic_DNA"/>
</dbReference>
<keyword evidence="1" id="KW-0732">Signal</keyword>
<sequence length="539" mass="61838">MRRRGTLSANSRGMRLAATAAALVLSGAAAEAQSGRVTPIAYDRDQQRSIINDLSDGFMEGFSSRRLPSNPSTIPNPQTPTAAMRAVRPLIREFSDEMAQLGYLLNEEVRRQSSIRNLYTQALNLSGVAVSLDKHAQRFNDHTLLQDEFQQLDAQWRELAYRLGNVPGLRREVLASISTLNDLSEQIRNAIGIRPQVNRRELFQKANDLARDLGNLIEDVQVELPGNEGRQFQVQLSRARQQILTLASLFEDQSVDMDLIINEYKQFQALWYPQRAKLQQYDNRYFERSLRRITQTDGEIHQLLLLPTKVDNQQLIYLTSALRKDIDEFFDRMSLRLMMNLRKADMVPGVASEFYGVCEHFIDSVQNNAKYSDLVESFRYIESAERNFVDVFGDIQSREALAALRQISQTIATLRSAMAVPDEGFNRQQAIDLAAQTESLSEQLEWVANRWLTRDRQPFASNCLSAIRRMRDDLDRLHQELVIGGPTSQFRRQIESIYSTWREVYGYLIKCQTEDRQHLGRLASRITPALVELRTTLTQ</sequence>
<feature type="signal peptide" evidence="1">
    <location>
        <begin position="1"/>
        <end position="32"/>
    </location>
</feature>
<evidence type="ECO:0000313" key="2">
    <source>
        <dbReference type="EMBL" id="HGT38453.1"/>
    </source>
</evidence>
<gene>
    <name evidence="2" type="ORF">ENS64_04220</name>
</gene>
<protein>
    <submittedName>
        <fullName evidence="2">Uncharacterized protein</fullName>
    </submittedName>
</protein>
<dbReference type="AlphaFoldDB" id="A0A7C4LJN2"/>
<feature type="chain" id="PRO_5027991730" evidence="1">
    <location>
        <begin position="33"/>
        <end position="539"/>
    </location>
</feature>
<comment type="caution">
    <text evidence="2">The sequence shown here is derived from an EMBL/GenBank/DDBJ whole genome shotgun (WGS) entry which is preliminary data.</text>
</comment>
<organism evidence="2">
    <name type="scientific">Schlesneria paludicola</name>
    <dbReference type="NCBI Taxonomy" id="360056"/>
    <lineage>
        <taxon>Bacteria</taxon>
        <taxon>Pseudomonadati</taxon>
        <taxon>Planctomycetota</taxon>
        <taxon>Planctomycetia</taxon>
        <taxon>Planctomycetales</taxon>
        <taxon>Planctomycetaceae</taxon>
        <taxon>Schlesneria</taxon>
    </lineage>
</organism>
<evidence type="ECO:0000256" key="1">
    <source>
        <dbReference type="SAM" id="SignalP"/>
    </source>
</evidence>
<accession>A0A7C4LJN2</accession>
<proteinExistence type="predicted"/>
<name>A0A7C4LJN2_9PLAN</name>